<dbReference type="Pfam" id="PF11367">
    <property type="entry name" value="Tail_completion_gp17"/>
    <property type="match status" value="1"/>
</dbReference>
<dbReference type="RefSeq" id="WP_065200550.1">
    <property type="nucleotide sequence ID" value="NZ_LYVJ01000015.1"/>
</dbReference>
<evidence type="ECO:0000313" key="2">
    <source>
        <dbReference type="Proteomes" id="UP000092256"/>
    </source>
</evidence>
<dbReference type="OrthoDB" id="5739856at2"/>
<name>A0A1A6XLM6_STEMA</name>
<organism evidence="1 2">
    <name type="scientific">Stenotrophomonas maltophilia</name>
    <name type="common">Pseudomonas maltophilia</name>
    <name type="synonym">Xanthomonas maltophilia</name>
    <dbReference type="NCBI Taxonomy" id="40324"/>
    <lineage>
        <taxon>Bacteria</taxon>
        <taxon>Pseudomonadati</taxon>
        <taxon>Pseudomonadota</taxon>
        <taxon>Gammaproteobacteria</taxon>
        <taxon>Lysobacterales</taxon>
        <taxon>Lysobacteraceae</taxon>
        <taxon>Stenotrophomonas</taxon>
        <taxon>Stenotrophomonas maltophilia group</taxon>
    </lineage>
</organism>
<evidence type="ECO:0008006" key="3">
    <source>
        <dbReference type="Google" id="ProtNLM"/>
    </source>
</evidence>
<proteinExistence type="predicted"/>
<dbReference type="Proteomes" id="UP000092256">
    <property type="component" value="Unassembled WGS sequence"/>
</dbReference>
<evidence type="ECO:0000313" key="1">
    <source>
        <dbReference type="EMBL" id="OBU64387.1"/>
    </source>
</evidence>
<dbReference type="InterPro" id="IPR021508">
    <property type="entry name" value="Gp17-like"/>
</dbReference>
<accession>A0A1A6XLM6</accession>
<gene>
    <name evidence="1" type="ORF">A9K58_17500</name>
</gene>
<protein>
    <recommendedName>
        <fullName evidence="3">DUF3168 domain-containing protein</fullName>
    </recommendedName>
</protein>
<reference evidence="1 2" key="1">
    <citation type="submission" date="2016-05" db="EMBL/GenBank/DDBJ databases">
        <title>Draft Genome Sequences of Stenotrophomonas maltophilia Strains Sm32COP, Sm41DVV, Sm46PAILV, SmF3, SmF22, SmSOFb1 and SmCVFa1, Isolated from Different Manures, in France.</title>
        <authorList>
            <person name="Nazaret S."/>
            <person name="Bodilis J."/>
        </authorList>
    </citation>
    <scope>NUCLEOTIDE SEQUENCE [LARGE SCALE GENOMIC DNA]</scope>
    <source>
        <strain evidence="1 2">Sm46PAILV</strain>
    </source>
</reference>
<sequence>MMVPLIQSLLENDATVRQVLGDPVRLFLGTAPQNTPLPYATWEVVNGSPTAMLSEPPPADGWRVRMTVWGEVLSQANAVGVAIRDVVERVGGIESYNPTPDSDGTDSVGISFDVRLLQLR</sequence>
<dbReference type="AlphaFoldDB" id="A0A1A6XLM6"/>
<dbReference type="EMBL" id="LYVJ01000015">
    <property type="protein sequence ID" value="OBU64387.1"/>
    <property type="molecule type" value="Genomic_DNA"/>
</dbReference>
<comment type="caution">
    <text evidence="1">The sequence shown here is derived from an EMBL/GenBank/DDBJ whole genome shotgun (WGS) entry which is preliminary data.</text>
</comment>